<feature type="compositionally biased region" description="Polar residues" evidence="1">
    <location>
        <begin position="1"/>
        <end position="10"/>
    </location>
</feature>
<evidence type="ECO:0000313" key="3">
    <source>
        <dbReference type="EMBL" id="KSA03279.1"/>
    </source>
</evidence>
<comment type="caution">
    <text evidence="3">The sequence shown here is derived from an EMBL/GenBank/DDBJ whole genome shotgun (WGS) entry which is preliminary data.</text>
</comment>
<dbReference type="OrthoDB" id="5360893at2759"/>
<dbReference type="EMBL" id="LMYN01000011">
    <property type="protein sequence ID" value="KSA03279.1"/>
    <property type="molecule type" value="Genomic_DNA"/>
</dbReference>
<gene>
    <name evidence="3" type="ORF">AC631_00917</name>
</gene>
<dbReference type="PANTHER" id="PTHR12110:SF21">
    <property type="entry name" value="XYLOSE ISOMERASE-LIKE TIM BARREL DOMAIN-CONTAINING PROTEIN"/>
    <property type="match status" value="1"/>
</dbReference>
<feature type="domain" description="Xylose isomerase-like TIM barrel" evidence="2">
    <location>
        <begin position="80"/>
        <end position="308"/>
    </location>
</feature>
<protein>
    <recommendedName>
        <fullName evidence="2">Xylose isomerase-like TIM barrel domain-containing protein</fullName>
    </recommendedName>
</protein>
<dbReference type="InterPro" id="IPR036237">
    <property type="entry name" value="Xyl_isomerase-like_sf"/>
</dbReference>
<proteinExistence type="predicted"/>
<feature type="region of interest" description="Disordered" evidence="1">
    <location>
        <begin position="1"/>
        <end position="22"/>
    </location>
</feature>
<keyword evidence="4" id="KW-1185">Reference proteome</keyword>
<reference evidence="3 4" key="1">
    <citation type="submission" date="2015-11" db="EMBL/GenBank/DDBJ databases">
        <title>The genome of Debaryomyces fabryi.</title>
        <authorList>
            <person name="Tafer H."/>
            <person name="Lopandic K."/>
        </authorList>
    </citation>
    <scope>NUCLEOTIDE SEQUENCE [LARGE SCALE GENOMIC DNA]</scope>
    <source>
        <strain evidence="3 4">CBS 789</strain>
    </source>
</reference>
<dbReference type="Proteomes" id="UP000054251">
    <property type="component" value="Unassembled WGS sequence"/>
</dbReference>
<dbReference type="Pfam" id="PF01261">
    <property type="entry name" value="AP_endonuc_2"/>
    <property type="match status" value="1"/>
</dbReference>
<dbReference type="AlphaFoldDB" id="A0A0V1Q4Z4"/>
<feature type="compositionally biased region" description="Low complexity" evidence="1">
    <location>
        <begin position="11"/>
        <end position="22"/>
    </location>
</feature>
<dbReference type="SUPFAM" id="SSF51658">
    <property type="entry name" value="Xylose isomerase-like"/>
    <property type="match status" value="1"/>
</dbReference>
<dbReference type="InterPro" id="IPR013022">
    <property type="entry name" value="Xyl_isomerase-like_TIM-brl"/>
</dbReference>
<dbReference type="InterPro" id="IPR050312">
    <property type="entry name" value="IolE/XylAMocC-like"/>
</dbReference>
<evidence type="ECO:0000259" key="2">
    <source>
        <dbReference type="Pfam" id="PF01261"/>
    </source>
</evidence>
<evidence type="ECO:0000256" key="1">
    <source>
        <dbReference type="SAM" id="MobiDB-lite"/>
    </source>
</evidence>
<dbReference type="Gene3D" id="3.20.20.150">
    <property type="entry name" value="Divalent-metal-dependent TIM barrel enzymes"/>
    <property type="match status" value="1"/>
</dbReference>
<name>A0A0V1Q4Z4_9ASCO</name>
<organism evidence="3 4">
    <name type="scientific">Debaryomyces fabryi</name>
    <dbReference type="NCBI Taxonomy" id="58627"/>
    <lineage>
        <taxon>Eukaryota</taxon>
        <taxon>Fungi</taxon>
        <taxon>Dikarya</taxon>
        <taxon>Ascomycota</taxon>
        <taxon>Saccharomycotina</taxon>
        <taxon>Pichiomycetes</taxon>
        <taxon>Debaryomycetaceae</taxon>
        <taxon>Debaryomyces</taxon>
    </lineage>
</organism>
<dbReference type="RefSeq" id="XP_015469381.1">
    <property type="nucleotide sequence ID" value="XM_015609747.1"/>
</dbReference>
<accession>A0A0V1Q4Z4</accession>
<dbReference type="GeneID" id="26837926"/>
<sequence>MSDYIGNQQIPTPGTSKPSTPTEIKASLSLEQLDTQIISAIVQDELSIDGANNLQALKRSVPYKTSMATITFNGTIWEKVDAVASAGFDGIEIMTPDLDEITPQELYQYCQSKKLEITVLQPFRDLEGYDDESKFQKKLEELERTFKVMKELHTDLLMCCANCLPESEISLDESTIIQQLTAAADLAAKYNIRIAYENLSWATHIFTLDKLCHIVRKVNRPNFGLCLDTFHINIHNSSLDLIDNMGDKIFFVQYCDAPILKLNTIIEYARNYRVFPGQGEYSNIVGMLAKIYNNGYRGYLSLEVFNASFREHTGRCKLVADDALRGLLYLQTVFCNQYLGKQILASFKIEYASMSTSITSECTGRPFSWSDLTFHMDQSSQALFKHNCETLGYSNYYNTQPSSSDISASMLSPLQSSSISRIILKVNNRLEYNRQCLFIRSVFGMSHIHNDPYNAATDFGLPIVSTFGYTSGGLIITLSLNQE</sequence>
<evidence type="ECO:0000313" key="4">
    <source>
        <dbReference type="Proteomes" id="UP000054251"/>
    </source>
</evidence>
<dbReference type="PANTHER" id="PTHR12110">
    <property type="entry name" value="HYDROXYPYRUVATE ISOMERASE"/>
    <property type="match status" value="1"/>
</dbReference>